<name>A0A5S6Q7V4_TRIMR</name>
<keyword evidence="1" id="KW-1185">Reference proteome</keyword>
<dbReference type="Proteomes" id="UP000046395">
    <property type="component" value="Unassembled WGS sequence"/>
</dbReference>
<evidence type="ECO:0000313" key="1">
    <source>
        <dbReference type="Proteomes" id="UP000046395"/>
    </source>
</evidence>
<reference evidence="2" key="1">
    <citation type="submission" date="2019-12" db="UniProtKB">
        <authorList>
            <consortium name="WormBaseParasite"/>
        </authorList>
    </citation>
    <scope>IDENTIFICATION</scope>
</reference>
<dbReference type="WBParaSite" id="TMUE_1000003205.1">
    <property type="protein sequence ID" value="TMUE_1000003205.1"/>
    <property type="gene ID" value="WBGene00292744"/>
</dbReference>
<protein>
    <submittedName>
        <fullName evidence="2">Uncharacterized protein</fullName>
    </submittedName>
</protein>
<evidence type="ECO:0000313" key="2">
    <source>
        <dbReference type="WBParaSite" id="TMUE_1000003205.1"/>
    </source>
</evidence>
<proteinExistence type="predicted"/>
<accession>A0A5S6Q7V4</accession>
<dbReference type="AlphaFoldDB" id="A0A5S6Q7V4"/>
<organism evidence="1 2">
    <name type="scientific">Trichuris muris</name>
    <name type="common">Mouse whipworm</name>
    <dbReference type="NCBI Taxonomy" id="70415"/>
    <lineage>
        <taxon>Eukaryota</taxon>
        <taxon>Metazoa</taxon>
        <taxon>Ecdysozoa</taxon>
        <taxon>Nematoda</taxon>
        <taxon>Enoplea</taxon>
        <taxon>Dorylaimia</taxon>
        <taxon>Trichinellida</taxon>
        <taxon>Trichuridae</taxon>
        <taxon>Trichuris</taxon>
    </lineage>
</organism>
<sequence length="93" mass="10600">MELAYLTTLGRWAINLPGSTVACMSKASLAIWSFQYLSTKFNTAFINDVEHQGGQELPTAKEKEDFEHSKQRRKLRNLLTCINWKPPLNQSAD</sequence>